<evidence type="ECO:0000256" key="3">
    <source>
        <dbReference type="ARBA" id="ARBA00022448"/>
    </source>
</evidence>
<evidence type="ECO:0000256" key="5">
    <source>
        <dbReference type="ARBA" id="ARBA00022989"/>
    </source>
</evidence>
<comment type="catalytic activity">
    <reaction evidence="7">
        <text>a quinone + NADH + 5 H(+)(in) = a quinol + NAD(+) + 4 H(+)(out)</text>
        <dbReference type="Rhea" id="RHEA:57888"/>
        <dbReference type="ChEBI" id="CHEBI:15378"/>
        <dbReference type="ChEBI" id="CHEBI:24646"/>
        <dbReference type="ChEBI" id="CHEBI:57540"/>
        <dbReference type="ChEBI" id="CHEBI:57945"/>
        <dbReference type="ChEBI" id="CHEBI:132124"/>
    </reaction>
</comment>
<evidence type="ECO:0000256" key="4">
    <source>
        <dbReference type="ARBA" id="ARBA00022692"/>
    </source>
</evidence>
<evidence type="ECO:0000256" key="2">
    <source>
        <dbReference type="ARBA" id="ARBA00008472"/>
    </source>
</evidence>
<dbReference type="Pfam" id="PF00507">
    <property type="entry name" value="Oxidored_q4"/>
    <property type="match status" value="1"/>
</dbReference>
<dbReference type="PANTHER" id="PTHR11058:SF9">
    <property type="entry name" value="NADH-UBIQUINONE OXIDOREDUCTASE CHAIN 3"/>
    <property type="match status" value="1"/>
</dbReference>
<keyword evidence="7" id="KW-0874">Quinone</keyword>
<feature type="transmembrane region" description="Helical" evidence="8">
    <location>
        <begin position="6"/>
        <end position="27"/>
    </location>
</feature>
<reference evidence="9" key="1">
    <citation type="journal article" date="2020" name="mSystems">
        <title>Genome- and Community-Level Interaction Insights into Carbon Utilization and Element Cycling Functions of Hydrothermarchaeota in Hydrothermal Sediment.</title>
        <authorList>
            <person name="Zhou Z."/>
            <person name="Liu Y."/>
            <person name="Xu W."/>
            <person name="Pan J."/>
            <person name="Luo Z.H."/>
            <person name="Li M."/>
        </authorList>
    </citation>
    <scope>NUCLEOTIDE SEQUENCE [LARGE SCALE GENOMIC DNA]</scope>
    <source>
        <strain evidence="9">SpSt-477</strain>
    </source>
</reference>
<dbReference type="EC" id="7.1.1.-" evidence="7"/>
<evidence type="ECO:0000256" key="8">
    <source>
        <dbReference type="SAM" id="Phobius"/>
    </source>
</evidence>
<dbReference type="GO" id="GO:0048038">
    <property type="term" value="F:quinone binding"/>
    <property type="evidence" value="ECO:0007669"/>
    <property type="project" value="UniProtKB-KW"/>
</dbReference>
<feature type="transmembrane region" description="Helical" evidence="8">
    <location>
        <begin position="62"/>
        <end position="86"/>
    </location>
</feature>
<name>A0A7C4RU94_9BACT</name>
<dbReference type="GO" id="GO:0030964">
    <property type="term" value="C:NADH dehydrogenase complex"/>
    <property type="evidence" value="ECO:0007669"/>
    <property type="project" value="TreeGrafter"/>
</dbReference>
<keyword evidence="5 8" id="KW-1133">Transmembrane helix</keyword>
<evidence type="ECO:0000256" key="1">
    <source>
        <dbReference type="ARBA" id="ARBA00004370"/>
    </source>
</evidence>
<evidence type="ECO:0000256" key="6">
    <source>
        <dbReference type="ARBA" id="ARBA00023136"/>
    </source>
</evidence>
<keyword evidence="7" id="KW-0520">NAD</keyword>
<keyword evidence="4 7" id="KW-0812">Transmembrane</keyword>
<evidence type="ECO:0000313" key="9">
    <source>
        <dbReference type="EMBL" id="HGU34179.1"/>
    </source>
</evidence>
<comment type="subcellular location">
    <subcellularLocation>
        <location evidence="7">Cell membrane</location>
        <topology evidence="7">Multi-pass membrane protein</topology>
    </subcellularLocation>
    <subcellularLocation>
        <location evidence="1">Membrane</location>
    </subcellularLocation>
</comment>
<dbReference type="EMBL" id="DSUH01000352">
    <property type="protein sequence ID" value="HGU34179.1"/>
    <property type="molecule type" value="Genomic_DNA"/>
</dbReference>
<evidence type="ECO:0000256" key="7">
    <source>
        <dbReference type="RuleBase" id="RU003639"/>
    </source>
</evidence>
<keyword evidence="3" id="KW-0813">Transport</keyword>
<gene>
    <name evidence="9" type="ORF">ENS29_15240</name>
</gene>
<dbReference type="Gene3D" id="1.20.58.1610">
    <property type="entry name" value="NADH:ubiquinone/plastoquinone oxidoreductase, chain 3"/>
    <property type="match status" value="1"/>
</dbReference>
<proteinExistence type="inferred from homology"/>
<sequence length="126" mass="14288">MVFEWVHLAIVLFLAAGALLGALPLVASRFLAPRSSAKDLGLPYECGIRPHGPARVRFGINYYVYALLFLAFDVDVLYLFPVAVYYPHSPGWTVFWEFIVFLGILALAVLYFLKKGVFTWPRKITF</sequence>
<dbReference type="InterPro" id="IPR038430">
    <property type="entry name" value="NDAH_ubi_oxred_su3_sf"/>
</dbReference>
<comment type="caution">
    <text evidence="9">The sequence shown here is derived from an EMBL/GenBank/DDBJ whole genome shotgun (WGS) entry which is preliminary data.</text>
</comment>
<keyword evidence="6 8" id="KW-0472">Membrane</keyword>
<comment type="similarity">
    <text evidence="2 7">Belongs to the complex I subunit 3 family.</text>
</comment>
<dbReference type="GO" id="GO:0008137">
    <property type="term" value="F:NADH dehydrogenase (ubiquinone) activity"/>
    <property type="evidence" value="ECO:0007669"/>
    <property type="project" value="InterPro"/>
</dbReference>
<dbReference type="AlphaFoldDB" id="A0A7C4RU94"/>
<protein>
    <recommendedName>
        <fullName evidence="7">NADH-quinone oxidoreductase subunit</fullName>
        <ecNumber evidence="7">7.1.1.-</ecNumber>
    </recommendedName>
</protein>
<comment type="function">
    <text evidence="7">NDH-1 shuttles electrons from NADH, via FMN and iron-sulfur (Fe-S) centers, to quinones in the respiratory chain.</text>
</comment>
<accession>A0A7C4RU94</accession>
<feature type="transmembrane region" description="Helical" evidence="8">
    <location>
        <begin position="92"/>
        <end position="113"/>
    </location>
</feature>
<organism evidence="9">
    <name type="scientific">Desulfatirhabdium butyrativorans</name>
    <dbReference type="NCBI Taxonomy" id="340467"/>
    <lineage>
        <taxon>Bacteria</taxon>
        <taxon>Pseudomonadati</taxon>
        <taxon>Thermodesulfobacteriota</taxon>
        <taxon>Desulfobacteria</taxon>
        <taxon>Desulfobacterales</taxon>
        <taxon>Desulfatirhabdiaceae</taxon>
        <taxon>Desulfatirhabdium</taxon>
    </lineage>
</organism>
<dbReference type="GO" id="GO:0005886">
    <property type="term" value="C:plasma membrane"/>
    <property type="evidence" value="ECO:0007669"/>
    <property type="project" value="UniProtKB-SubCell"/>
</dbReference>
<dbReference type="PANTHER" id="PTHR11058">
    <property type="entry name" value="NADH-UBIQUINONE OXIDOREDUCTASE CHAIN 3"/>
    <property type="match status" value="1"/>
</dbReference>
<dbReference type="InterPro" id="IPR000440">
    <property type="entry name" value="NADH_UbQ/plastoQ_OxRdtase_su3"/>
</dbReference>